<dbReference type="CDD" id="cd00198">
    <property type="entry name" value="vWFA"/>
    <property type="match status" value="1"/>
</dbReference>
<feature type="region of interest" description="Disordered" evidence="1">
    <location>
        <begin position="83"/>
        <end position="108"/>
    </location>
</feature>
<dbReference type="Pfam" id="PF24547">
    <property type="entry name" value="DUF7601"/>
    <property type="match status" value="1"/>
</dbReference>
<keyword evidence="2" id="KW-0812">Transmembrane</keyword>
<evidence type="ECO:0000256" key="2">
    <source>
        <dbReference type="SAM" id="Phobius"/>
    </source>
</evidence>
<feature type="compositionally biased region" description="Polar residues" evidence="1">
    <location>
        <begin position="2946"/>
        <end position="2955"/>
    </location>
</feature>
<feature type="region of interest" description="Disordered" evidence="1">
    <location>
        <begin position="936"/>
        <end position="955"/>
    </location>
</feature>
<dbReference type="Gene3D" id="2.60.40.1140">
    <property type="entry name" value="Collagen-binding surface protein Cna, B-type domain"/>
    <property type="match status" value="1"/>
</dbReference>
<dbReference type="Gene3D" id="3.40.50.410">
    <property type="entry name" value="von Willebrand factor, type A domain"/>
    <property type="match status" value="1"/>
</dbReference>
<keyword evidence="2" id="KW-1133">Transmembrane helix</keyword>
<evidence type="ECO:0000313" key="5">
    <source>
        <dbReference type="Proteomes" id="UP000769156"/>
    </source>
</evidence>
<dbReference type="Gene3D" id="2.60.40.3050">
    <property type="match status" value="16"/>
</dbReference>
<dbReference type="SMART" id="SM00327">
    <property type="entry name" value="VWA"/>
    <property type="match status" value="1"/>
</dbReference>
<dbReference type="InterPro" id="IPR022464">
    <property type="entry name" value="Strep_pil_isopept_link"/>
</dbReference>
<dbReference type="InterPro" id="IPR038174">
    <property type="entry name" value="Strep_pil_link_sf"/>
</dbReference>
<reference evidence="4" key="1">
    <citation type="journal article" date="2021" name="PeerJ">
        <title>Extensive microbial diversity within the chicken gut microbiome revealed by metagenomics and culture.</title>
        <authorList>
            <person name="Gilroy R."/>
            <person name="Ravi A."/>
            <person name="Getino M."/>
            <person name="Pursley I."/>
            <person name="Horton D.L."/>
            <person name="Alikhan N.F."/>
            <person name="Baker D."/>
            <person name="Gharbi K."/>
            <person name="Hall N."/>
            <person name="Watson M."/>
            <person name="Adriaenssens E.M."/>
            <person name="Foster-Nyarko E."/>
            <person name="Jarju S."/>
            <person name="Secka A."/>
            <person name="Antonio M."/>
            <person name="Oren A."/>
            <person name="Chaudhuri R.R."/>
            <person name="La Ragione R."/>
            <person name="Hildebrand F."/>
            <person name="Pallen M.J."/>
        </authorList>
    </citation>
    <scope>NUCLEOTIDE SEQUENCE</scope>
    <source>
        <strain evidence="4">ChiSjej5B23-16112</strain>
    </source>
</reference>
<dbReference type="InterPro" id="IPR002035">
    <property type="entry name" value="VWF_A"/>
</dbReference>
<dbReference type="PROSITE" id="PS50234">
    <property type="entry name" value="VWFA"/>
    <property type="match status" value="1"/>
</dbReference>
<evidence type="ECO:0000259" key="3">
    <source>
        <dbReference type="PROSITE" id="PS50234"/>
    </source>
</evidence>
<protein>
    <submittedName>
        <fullName evidence="4">VWA domain-containing protein</fullName>
    </submittedName>
</protein>
<proteinExistence type="predicted"/>
<keyword evidence="2" id="KW-0472">Membrane</keyword>
<feature type="domain" description="VWFA" evidence="3">
    <location>
        <begin position="168"/>
        <end position="504"/>
    </location>
</feature>
<dbReference type="EMBL" id="DYVY01000071">
    <property type="protein sequence ID" value="HJF94037.1"/>
    <property type="molecule type" value="Genomic_DNA"/>
</dbReference>
<reference evidence="4" key="2">
    <citation type="submission" date="2021-09" db="EMBL/GenBank/DDBJ databases">
        <authorList>
            <person name="Gilroy R."/>
        </authorList>
    </citation>
    <scope>NUCLEOTIDE SEQUENCE</scope>
    <source>
        <strain evidence="4">ChiSjej5B23-16112</strain>
    </source>
</reference>
<dbReference type="Pfam" id="PF00092">
    <property type="entry name" value="VWA"/>
    <property type="match status" value="1"/>
</dbReference>
<organism evidence="4 5">
    <name type="scientific">Lachnoclostridium phocaeense</name>
    <dbReference type="NCBI Taxonomy" id="1871021"/>
    <lineage>
        <taxon>Bacteria</taxon>
        <taxon>Bacillati</taxon>
        <taxon>Bacillota</taxon>
        <taxon>Clostridia</taxon>
        <taxon>Lachnospirales</taxon>
        <taxon>Lachnospiraceae</taxon>
    </lineage>
</organism>
<dbReference type="Pfam" id="PF12892">
    <property type="entry name" value="FctA"/>
    <property type="match status" value="16"/>
</dbReference>
<evidence type="ECO:0000256" key="1">
    <source>
        <dbReference type="SAM" id="MobiDB-lite"/>
    </source>
</evidence>
<dbReference type="InterPro" id="IPR055382">
    <property type="entry name" value="DUF7601"/>
</dbReference>
<dbReference type="InterPro" id="IPR036465">
    <property type="entry name" value="vWFA_dom_sf"/>
</dbReference>
<gene>
    <name evidence="4" type="ORF">K8V82_04520</name>
</gene>
<evidence type="ECO:0000313" key="4">
    <source>
        <dbReference type="EMBL" id="HJF94037.1"/>
    </source>
</evidence>
<accession>A0A921I1F5</accession>
<comment type="caution">
    <text evidence="4">The sequence shown here is derived from an EMBL/GenBank/DDBJ whole genome shotgun (WGS) entry which is preliminary data.</text>
</comment>
<feature type="region of interest" description="Disordered" evidence="1">
    <location>
        <begin position="2934"/>
        <end position="2955"/>
    </location>
</feature>
<dbReference type="Proteomes" id="UP000769156">
    <property type="component" value="Unassembled WGS sequence"/>
</dbReference>
<sequence>MKKRKILRERRKRARIVPLVLALVMVVTMVNPSYVNASDGANENSGGFFSNAIEAVADFFGIGDETETAEDGVQTFAVENADSTVDPDTTNDWTQYTRPSGQPSTQNVGRIWTDKSVFKEAYTFTNDSGEGLNGESISKGDSDFVVSLSALSSTSNLKSTTTTTTPLDIVLVLDLSGSMNDSLSSSREYTPVYDISTDGWTTYYAQREDGSYAEIERVTRESWPYRFDHWELDGHEVEPMRSASDTQSGRIQFYTYQTVNQSKMDALKSAANQFIDSVGDLNQNVTDENDLSRIAIVKYADDTYNYSIGDDTQGGLNDYNYTQVVSDFSSNADDLKSDINGLEARGGTAADYGLTMAQYVLEGGQYGGRGDTYQGARDDAQKVVIFFTDGEPNHGNGFDDDVAATSVNTAHTMKQSGTTVYTIGVLNGADPSADPADRWTSDVNKYLHAVSSNYKGATAENWRGNASWDDLELGDRTQDKDGGNANYYYAAEDSAQLDQVFEDITSSITENAGSGSPIIDNSTEGNTDPGDLIFTDQLGSYMQVTGIGEGDDKIQLAYGDRIYTSTEKTTEGNVDTYHFDGKVDGNAVYGEADLADLVVTVTRSNDLATGDNVKVTIPASLIPLRNYNVDTDNSTMTVSQAYPVRLFYGVSLKDGVMDALDNPSSSEYAAIIGSQASADKMALDFYSNSFIKDAADGSTTAEFTPNEGNKFYYYTSNTQLYLDQACTQPATESNSANQDTLYYKDVYWTLTGNGDEASEVTDGYGTITRNGAEWQKINWGNGYTDQAYIPAHTERADRPATMTDAKEDNTTGTATNVLNPAWVGGSVKQHLGNNGKLSIDMPGSFEIKKTVNWENASDKTEQDKNSFTFEVSLVGADDMALTGSYPYYVSGSDEAAGTVSNGGTITIAGGQSVEVKGLPAGSKFTVTEQKANQNGFITTDSTDQQGQENEPNDGTVNGTIAAGARVSVSFVNTYHASDVNLNTNTTLKVQKNLEDRDWRDTDSFDFTISGFRAPAGVDPIPMPEETTVTIDAGDKDSNYTASFGDITFSVPGEYRYTIQENSDPEQPIAGINYSEAIYRVIVMVGDNGTGSLTIDSVTIERMQDDNGEPVGQGASGEAVQGNTTTFTNTYNASIDTEGIQGVKSYNDTTGGNGFEPGKFTFQLEAKGGFVTDSGSAEDLTISAEDTPMPQGAQNNTITTGNVGENFTFPNIIFDGNNAGNTYVYKVTEVDGNESGMTYSDAEHTVMIKVEEVTDGEGAHIMATVLGDYVDPSKLVFENTYDPTDVTLTGDTAIHGTKSLTGRDMKDSETFYFQLTATNDNAKSILPAAQTVAVTKDNMQDGFANFSFGDISFSKTGIYTFTVKEVADENGTGTSNGSGMTYDTNICTVTVTVTDGNDSDNPDDHGRLLATVAYSNDRHADESGKALFENVYKASVNYGVEGGIEVTKQLTNRPMRNNEFTFSIAGTDSDNVKADEANAKLTEADKSFKNTGAAANATITMAKLQNVSFDQTDAGKTYSYIVDEITEDDADALPGVTCDQTQYRVDIQVVDNGDGTMHTLTTVTKIKNAAGEEANELVIDAVNSDEDGYVIPAFGFVNEYNPTPAEAGEGTDHAIQVTKTVTGAPSPDNVSYSFTLTATGDNIGNIAGLDDSNQLHVSTTGVINEGESQTLDFEKLTFSKPGTYTFTVQEDTPTAADGWSYDTEAKTVAVEVTDLNSEGQYDGKLYIRNVTGSPVDVTNSYDPDSVVVGGEGADQQITVQKSVTGADSVADFQFKIEPIDPDDEKWKNVEAVSDDFDALASITGGVTQAQSGTATFEGIKFNATGEYQFKITEVGAADFNAGDNRNGWTYDEHVSTVTVTVTDENFDGHLDAQLSYDNSDATTEDDKSVDNAAAFTNAYVPGSVTVGGDETGLRATKQVTGAPATEEFEFTLRLTSDNAANVQGLNENNSITKSTTGLTGKEDATETIDFGDLTFSAEGIYTFTVTENNTTDADGWTYGTGSGAVITVTVTDEGHDGQLDATTIVEVNGEQVDTNNPTIVNSYDPGSVTIGDGEAAGPIQVTKNIEGTAPAAEDFSFTLTFTPDAEGNTGKAENIQGLTNNSLMTSVSRESLLEDNTETAAFGKLTFTEEGDYYFTVTENNQAAENSGWTYDNSPKTVIVHVTDTDHNGHLEASVDDDAAVITNSYVPGSVTVGGDETGLQVTKQVTGAPALSEFAFTLQLTSDNAANVEGLGEGNAITESTTGLTGKEDSETVDFGELTFTAVGDYVFTVKEDTEKPADADGWTYDNSSYTITVHVTDENYDGQLDATVEGNNPTVTNQYKANEVVIGGDSGNTGIAVQKTLFGRNWQEGDSFSFTLAAADGTPMPVEGEEIVTISNEDTEKTAEFGAITYTETGTYHYTVTEAGGNIGGVTYDKHIANVTVNVTDENYDGQLDAEVTYDNNTEGVYEDDADVTTIAAFTNTYEPGGTVQPGTGDAKAQLTKELVGRDWMEGDQFSFTITADEDTPAETLPAETTVTVGKPESGNSNTFDFGPFTFNAEGVYHYTVREEGAGTTVNGITYSNNVAHITIDVTDDLHGGFAASVTITNEKFINTYSAGLDYGAEGGLNLVKRLDGHDIAAGQFQFQVTPVSGDGYVSAEDAAKKAGIEESGLTVSTDAASMVDGVAVDSIALFNQMKFDQTDNGKTYAYQISEVQETKAGYQYDKTTYTVTISVSDDNNGVLTVTTVVSNGTDSTAYVYTSEDGQNTPAQVVFNNAYDGAGSLGGEGAVSIQADKELLNGQLSGNDFTFIVTDKNEAEVTRGTNDASGKITFNEVAYTTDKLIADLASGAASYDADSSTYTYQYTVTEDTSNFQDMGVIANVAHFNITVTVKDNGDGTLTTAVDYGQYGDGLTFQNTYGTGADIAVNIGGTKELAHADGLTPPDITGAYQFTISGQDENGNAAPLPENTTASNDANGNVSFGAIQYTMENVFGTTAGETASDDVAAGEDGIDTQIAQRTKTYTYTVTESGNVAGVTNDQEASKTFTIVVTDNGDGTLSVTDGAGNTVVPGAQFTFVNTYSVTPYTSTPTGDGGITITKNLEGRALNEGEFTFEMTGLAGTISEGMAVTGTNDAAGNVALGGLEFSRPGTYEFRISEVIPETPAGGVTYDGMTYQATAEVTDNHDGTLAVAWTVKAAADGEALEQVTFTNTYKAAPAGVQFGALKRLDGDARDLKAGEFTFQVKDESGKVVATAKNKADGSVRFDSITFDKAGTYTYTISEVKGSDETITYDETVYTAIVNVTDDLNGQLYASVTAEDGSALKMTFTNKYTKPAVPVEPDEGPTAVRTGDTAPILPIILVMAAALAAIIAAAAVILRRNRRQ</sequence>
<feature type="transmembrane region" description="Helical" evidence="2">
    <location>
        <begin position="3332"/>
        <end position="3354"/>
    </location>
</feature>
<name>A0A921I1F5_9FIRM</name>
<dbReference type="NCBIfam" id="TIGR03786">
    <property type="entry name" value="strep_pil_rpt"/>
    <property type="match status" value="11"/>
</dbReference>
<dbReference type="SUPFAM" id="SSF53300">
    <property type="entry name" value="vWA-like"/>
    <property type="match status" value="1"/>
</dbReference>